<reference evidence="2 3" key="1">
    <citation type="submission" date="2017-08" db="EMBL/GenBank/DDBJ databases">
        <title>Reclassification of Bisgaard taxon 37 and 44.</title>
        <authorList>
            <person name="Christensen H."/>
        </authorList>
    </citation>
    <scope>NUCLEOTIDE SEQUENCE [LARGE SCALE GENOMIC DNA]</scope>
    <source>
        <strain evidence="2 3">111</strain>
    </source>
</reference>
<evidence type="ECO:0008006" key="4">
    <source>
        <dbReference type="Google" id="ProtNLM"/>
    </source>
</evidence>
<evidence type="ECO:0000313" key="2">
    <source>
        <dbReference type="EMBL" id="RIY35488.1"/>
    </source>
</evidence>
<name>A0A3A1YEB5_9GAMM</name>
<dbReference type="AlphaFoldDB" id="A0A3A1YEB5"/>
<dbReference type="Gene3D" id="2.40.160.20">
    <property type="match status" value="1"/>
</dbReference>
<dbReference type="RefSeq" id="WP_119532218.1">
    <property type="nucleotide sequence ID" value="NZ_JBHSSP010000024.1"/>
</dbReference>
<feature type="chain" id="PRO_5017368772" description="Outer membrane protein beta-barrel domain-containing protein" evidence="1">
    <location>
        <begin position="24"/>
        <end position="189"/>
    </location>
</feature>
<evidence type="ECO:0000313" key="3">
    <source>
        <dbReference type="Proteomes" id="UP000265916"/>
    </source>
</evidence>
<organism evidence="2 3">
    <name type="scientific">Psittacicella hinzii</name>
    <dbReference type="NCBI Taxonomy" id="2028575"/>
    <lineage>
        <taxon>Bacteria</taxon>
        <taxon>Pseudomonadati</taxon>
        <taxon>Pseudomonadota</taxon>
        <taxon>Gammaproteobacteria</taxon>
        <taxon>Pasteurellales</taxon>
        <taxon>Psittacicellaceae</taxon>
        <taxon>Psittacicella</taxon>
    </lineage>
</organism>
<sequence>MKKLLVSTLLATALLSTSSFANANQNVSLLSSLEYRLDLGYSFLTDNSDLDGAELNFAAYFPTYKGNSFEFKLGPRFNYTYAKYDYNLFNRLTFTNYRLSASALLSYTGFNSVSPYLELDLGYGRSNVEAKTLFSTRNYADTDVSAGVELGVKFPFGLYTGVRYTHLNSDYLGDTSVGTVFLGYTFNLK</sequence>
<dbReference type="InterPro" id="IPR011250">
    <property type="entry name" value="OMP/PagP_B-barrel"/>
</dbReference>
<comment type="caution">
    <text evidence="2">The sequence shown here is derived from an EMBL/GenBank/DDBJ whole genome shotgun (WGS) entry which is preliminary data.</text>
</comment>
<feature type="signal peptide" evidence="1">
    <location>
        <begin position="1"/>
        <end position="23"/>
    </location>
</feature>
<dbReference type="SUPFAM" id="SSF56925">
    <property type="entry name" value="OMPA-like"/>
    <property type="match status" value="1"/>
</dbReference>
<protein>
    <recommendedName>
        <fullName evidence="4">Outer membrane protein beta-barrel domain-containing protein</fullName>
    </recommendedName>
</protein>
<dbReference type="Proteomes" id="UP000265916">
    <property type="component" value="Unassembled WGS sequence"/>
</dbReference>
<dbReference type="OrthoDB" id="8741240at2"/>
<keyword evidence="3" id="KW-1185">Reference proteome</keyword>
<proteinExistence type="predicted"/>
<dbReference type="EMBL" id="NRJG01000130">
    <property type="protein sequence ID" value="RIY35488.1"/>
    <property type="molecule type" value="Genomic_DNA"/>
</dbReference>
<evidence type="ECO:0000256" key="1">
    <source>
        <dbReference type="SAM" id="SignalP"/>
    </source>
</evidence>
<accession>A0A3A1YEB5</accession>
<keyword evidence="1" id="KW-0732">Signal</keyword>
<gene>
    <name evidence="2" type="ORF">CKF58_06665</name>
</gene>